<evidence type="ECO:0000313" key="1">
    <source>
        <dbReference type="EMBL" id="WAR29728.1"/>
    </source>
</evidence>
<proteinExistence type="predicted"/>
<accession>A0ABY7G5M1</accession>
<gene>
    <name evidence="1" type="ORF">MAR_003296</name>
</gene>
<evidence type="ECO:0000313" key="2">
    <source>
        <dbReference type="Proteomes" id="UP001164746"/>
    </source>
</evidence>
<name>A0ABY7G5M1_MYAAR</name>
<organism evidence="1 2">
    <name type="scientific">Mya arenaria</name>
    <name type="common">Soft-shell clam</name>
    <dbReference type="NCBI Taxonomy" id="6604"/>
    <lineage>
        <taxon>Eukaryota</taxon>
        <taxon>Metazoa</taxon>
        <taxon>Spiralia</taxon>
        <taxon>Lophotrochozoa</taxon>
        <taxon>Mollusca</taxon>
        <taxon>Bivalvia</taxon>
        <taxon>Autobranchia</taxon>
        <taxon>Heteroconchia</taxon>
        <taxon>Euheterodonta</taxon>
        <taxon>Imparidentia</taxon>
        <taxon>Neoheterodontei</taxon>
        <taxon>Myida</taxon>
        <taxon>Myoidea</taxon>
        <taxon>Myidae</taxon>
        <taxon>Mya</taxon>
    </lineage>
</organism>
<dbReference type="Proteomes" id="UP001164746">
    <property type="component" value="Chromosome 16"/>
</dbReference>
<protein>
    <submittedName>
        <fullName evidence="1">Uncharacterized protein</fullName>
    </submittedName>
</protein>
<reference evidence="1" key="1">
    <citation type="submission" date="2022-11" db="EMBL/GenBank/DDBJ databases">
        <title>Centuries of genome instability and evolution in soft-shell clam transmissible cancer (bioRxiv).</title>
        <authorList>
            <person name="Hart S.F.M."/>
            <person name="Yonemitsu M.A."/>
            <person name="Giersch R.M."/>
            <person name="Beal B.F."/>
            <person name="Arriagada G."/>
            <person name="Davis B.W."/>
            <person name="Ostrander E.A."/>
            <person name="Goff S.P."/>
            <person name="Metzger M.J."/>
        </authorList>
    </citation>
    <scope>NUCLEOTIDE SEQUENCE</scope>
    <source>
        <strain evidence="1">MELC-2E11</strain>
        <tissue evidence="1">Siphon/mantle</tissue>
    </source>
</reference>
<feature type="non-terminal residue" evidence="1">
    <location>
        <position position="1"/>
    </location>
</feature>
<keyword evidence="2" id="KW-1185">Reference proteome</keyword>
<dbReference type="EMBL" id="CP111027">
    <property type="protein sequence ID" value="WAR29728.1"/>
    <property type="molecule type" value="Genomic_DNA"/>
</dbReference>
<sequence>MTSDNGGVSIEDSINNVFGQRCEHSHKLIGETLDDICEERYPSEIYYSQDSVNNVFDRRSQLSKILIGETLDDIYEERCSVFKIPLIFVKSVRQKWITADNRRLWVFKHLERLGKIETINVRLTRYIPKQKMNSKNGGVSIKVRGSPGGSWYLKPDKLITSEPEAHKTNILKEQSVSVSNDLRHRRPTLAWSESHDSEDEIKSSSCMPLSETAIITRKERYVVTGQNMQIPYET</sequence>